<evidence type="ECO:0000313" key="5">
    <source>
        <dbReference type="Proteomes" id="UP001180020"/>
    </source>
</evidence>
<dbReference type="EMBL" id="JAUJYO010000013">
    <property type="protein sequence ID" value="KAK1300006.1"/>
    <property type="molecule type" value="Genomic_DNA"/>
</dbReference>
<feature type="repeat" description="PPR" evidence="3">
    <location>
        <begin position="177"/>
        <end position="211"/>
    </location>
</feature>
<feature type="repeat" description="PPR" evidence="3">
    <location>
        <begin position="212"/>
        <end position="246"/>
    </location>
</feature>
<feature type="repeat" description="PPR" evidence="3">
    <location>
        <begin position="142"/>
        <end position="176"/>
    </location>
</feature>
<accession>A0AAV9DEL3</accession>
<protein>
    <submittedName>
        <fullName evidence="4">Pentatricopeptide repeat-containing protein</fullName>
    </submittedName>
</protein>
<reference evidence="4" key="1">
    <citation type="journal article" date="2023" name="Nat. Commun.">
        <title>Diploid and tetraploid genomes of Acorus and the evolution of monocots.</title>
        <authorList>
            <person name="Ma L."/>
            <person name="Liu K.W."/>
            <person name="Li Z."/>
            <person name="Hsiao Y.Y."/>
            <person name="Qi Y."/>
            <person name="Fu T."/>
            <person name="Tang G.D."/>
            <person name="Zhang D."/>
            <person name="Sun W.H."/>
            <person name="Liu D.K."/>
            <person name="Li Y."/>
            <person name="Chen G.Z."/>
            <person name="Liu X.D."/>
            <person name="Liao X.Y."/>
            <person name="Jiang Y.T."/>
            <person name="Yu X."/>
            <person name="Hao Y."/>
            <person name="Huang J."/>
            <person name="Zhao X.W."/>
            <person name="Ke S."/>
            <person name="Chen Y.Y."/>
            <person name="Wu W.L."/>
            <person name="Hsu J.L."/>
            <person name="Lin Y.F."/>
            <person name="Huang M.D."/>
            <person name="Li C.Y."/>
            <person name="Huang L."/>
            <person name="Wang Z.W."/>
            <person name="Zhao X."/>
            <person name="Zhong W.Y."/>
            <person name="Peng D.H."/>
            <person name="Ahmad S."/>
            <person name="Lan S."/>
            <person name="Zhang J.S."/>
            <person name="Tsai W.C."/>
            <person name="Van de Peer Y."/>
            <person name="Liu Z.J."/>
        </authorList>
    </citation>
    <scope>NUCLEOTIDE SEQUENCE</scope>
    <source>
        <tissue evidence="4">Leaves</tissue>
    </source>
</reference>
<keyword evidence="5" id="KW-1185">Reference proteome</keyword>
<feature type="repeat" description="PPR" evidence="3">
    <location>
        <begin position="107"/>
        <end position="141"/>
    </location>
</feature>
<dbReference type="PANTHER" id="PTHR47447">
    <property type="entry name" value="OS03G0856100 PROTEIN"/>
    <property type="match status" value="1"/>
</dbReference>
<dbReference type="Proteomes" id="UP001180020">
    <property type="component" value="Unassembled WGS sequence"/>
</dbReference>
<evidence type="ECO:0000256" key="3">
    <source>
        <dbReference type="PROSITE-ProRule" id="PRU00708"/>
    </source>
</evidence>
<dbReference type="Gene3D" id="1.25.40.10">
    <property type="entry name" value="Tetratricopeptide repeat domain"/>
    <property type="match status" value="3"/>
</dbReference>
<sequence length="560" mass="63571">MSINSNGLLRRLRPRHFIRRPIKENPHFTPSRPPPPPPPKVYMRTIISRISNILRSPTWVSAEDQLDSLAVKWDSYTVNQVLKTHPPMAKAWFFFNWASNLKGFKHDQFTYTTMMDIFGEAGRFGPMRQLFDRMVEKGLKVDAVSYTSLLHWTSREGDIDRAVRIWGEMKRKGCSPTVVSYTAYMKVLFDHGRAEEAVNVYKEMVKVGCPPNCYTFTVLIEYLCDSGKFKAALEILDRMQETEIQPDKALCNILVQKCARAGEITVMTRTLQYMREKSIVLRLPIFLEALEFLKLAGESDNLLRQVSPHLSSVDLGEEETSDSDLATADASVQIDRGIIVYLLAKHNFIAVEKILNEMSQRNIQLDSELMIEAIQASCVYHSLWFALSAFKYCIKMEVELSRPAYISLIGLLIRTGSFDKVIEISECIVKTGITLGEYLVSLLIYRLGCAGMPTFSERIFNCFPADQSSITYTALMDAYFRAGEVDKGLEIYQSLRKKGFKAFPGTYEVLITGLEGAGRIQEAKAYRKTKKSLQHCNPLQEFVSFQGSLCSLLFDGGRAL</sequence>
<feature type="repeat" description="PPR" evidence="3">
    <location>
        <begin position="468"/>
        <end position="502"/>
    </location>
</feature>
<keyword evidence="2" id="KW-0677">Repeat</keyword>
<dbReference type="AlphaFoldDB" id="A0AAV9DEL3"/>
<dbReference type="SUPFAM" id="SSF48452">
    <property type="entry name" value="TPR-like"/>
    <property type="match status" value="1"/>
</dbReference>
<evidence type="ECO:0000256" key="1">
    <source>
        <dbReference type="ARBA" id="ARBA00007626"/>
    </source>
</evidence>
<organism evidence="4 5">
    <name type="scientific">Acorus calamus</name>
    <name type="common">Sweet flag</name>
    <dbReference type="NCBI Taxonomy" id="4465"/>
    <lineage>
        <taxon>Eukaryota</taxon>
        <taxon>Viridiplantae</taxon>
        <taxon>Streptophyta</taxon>
        <taxon>Embryophyta</taxon>
        <taxon>Tracheophyta</taxon>
        <taxon>Spermatophyta</taxon>
        <taxon>Magnoliopsida</taxon>
        <taxon>Liliopsida</taxon>
        <taxon>Acoraceae</taxon>
        <taxon>Acorus</taxon>
    </lineage>
</organism>
<dbReference type="PANTHER" id="PTHR47447:SF27">
    <property type="entry name" value="PENTACOTRIPEPTIDE-REPEAT REGION OF PRORP DOMAIN-CONTAINING PROTEIN"/>
    <property type="match status" value="1"/>
</dbReference>
<dbReference type="Pfam" id="PF13812">
    <property type="entry name" value="PPR_3"/>
    <property type="match status" value="1"/>
</dbReference>
<evidence type="ECO:0000313" key="4">
    <source>
        <dbReference type="EMBL" id="KAK1300006.1"/>
    </source>
</evidence>
<comment type="caution">
    <text evidence="4">The sequence shown here is derived from an EMBL/GenBank/DDBJ whole genome shotgun (WGS) entry which is preliminary data.</text>
</comment>
<name>A0AAV9DEL3_ACOCL</name>
<evidence type="ECO:0000256" key="2">
    <source>
        <dbReference type="ARBA" id="ARBA00022737"/>
    </source>
</evidence>
<comment type="similarity">
    <text evidence="1">Belongs to the PPR family. P subfamily.</text>
</comment>
<dbReference type="Pfam" id="PF13041">
    <property type="entry name" value="PPR_2"/>
    <property type="match status" value="3"/>
</dbReference>
<dbReference type="InterPro" id="IPR011990">
    <property type="entry name" value="TPR-like_helical_dom_sf"/>
</dbReference>
<dbReference type="InterPro" id="IPR002885">
    <property type="entry name" value="PPR_rpt"/>
</dbReference>
<proteinExistence type="inferred from homology"/>
<reference evidence="4" key="2">
    <citation type="submission" date="2023-06" db="EMBL/GenBank/DDBJ databases">
        <authorList>
            <person name="Ma L."/>
            <person name="Liu K.-W."/>
            <person name="Li Z."/>
            <person name="Hsiao Y.-Y."/>
            <person name="Qi Y."/>
            <person name="Fu T."/>
            <person name="Tang G."/>
            <person name="Zhang D."/>
            <person name="Sun W.-H."/>
            <person name="Liu D.-K."/>
            <person name="Li Y."/>
            <person name="Chen G.-Z."/>
            <person name="Liu X.-D."/>
            <person name="Liao X.-Y."/>
            <person name="Jiang Y.-T."/>
            <person name="Yu X."/>
            <person name="Hao Y."/>
            <person name="Huang J."/>
            <person name="Zhao X.-W."/>
            <person name="Ke S."/>
            <person name="Chen Y.-Y."/>
            <person name="Wu W.-L."/>
            <person name="Hsu J.-L."/>
            <person name="Lin Y.-F."/>
            <person name="Huang M.-D."/>
            <person name="Li C.-Y."/>
            <person name="Huang L."/>
            <person name="Wang Z.-W."/>
            <person name="Zhao X."/>
            <person name="Zhong W.-Y."/>
            <person name="Peng D.-H."/>
            <person name="Ahmad S."/>
            <person name="Lan S."/>
            <person name="Zhang J.-S."/>
            <person name="Tsai W.-C."/>
            <person name="Van De Peer Y."/>
            <person name="Liu Z.-J."/>
        </authorList>
    </citation>
    <scope>NUCLEOTIDE SEQUENCE</scope>
    <source>
        <strain evidence="4">CP</strain>
        <tissue evidence="4">Leaves</tissue>
    </source>
</reference>
<dbReference type="NCBIfam" id="TIGR00756">
    <property type="entry name" value="PPR"/>
    <property type="match status" value="5"/>
</dbReference>
<gene>
    <name evidence="4" type="ORF">QJS10_CPB13g00558</name>
</gene>
<dbReference type="PROSITE" id="PS51375">
    <property type="entry name" value="PPR"/>
    <property type="match status" value="5"/>
</dbReference>